<dbReference type="RefSeq" id="WP_166507596.1">
    <property type="nucleotide sequence ID" value="NZ_CP043026.1"/>
</dbReference>
<dbReference type="AlphaFoldDB" id="A0A5B9Y4P0"/>
<protein>
    <submittedName>
        <fullName evidence="2">Uncharacterized protein</fullName>
    </submittedName>
</protein>
<proteinExistence type="predicted"/>
<accession>A0A5B9Y4P0</accession>
<gene>
    <name evidence="2" type="ORF">SCHIN_v1c00290</name>
</gene>
<feature type="compositionally biased region" description="Basic and acidic residues" evidence="1">
    <location>
        <begin position="190"/>
        <end position="201"/>
    </location>
</feature>
<name>A0A5B9Y4P0_9MOLU</name>
<organism evidence="2 3">
    <name type="scientific">Spiroplasma chinense</name>
    <dbReference type="NCBI Taxonomy" id="216932"/>
    <lineage>
        <taxon>Bacteria</taxon>
        <taxon>Bacillati</taxon>
        <taxon>Mycoplasmatota</taxon>
        <taxon>Mollicutes</taxon>
        <taxon>Entomoplasmatales</taxon>
        <taxon>Spiroplasmataceae</taxon>
        <taxon>Spiroplasma</taxon>
    </lineage>
</organism>
<evidence type="ECO:0000256" key="1">
    <source>
        <dbReference type="SAM" id="MobiDB-lite"/>
    </source>
</evidence>
<dbReference type="EMBL" id="CP043026">
    <property type="protein sequence ID" value="QEH61227.1"/>
    <property type="molecule type" value="Genomic_DNA"/>
</dbReference>
<dbReference type="SUPFAM" id="SSF81995">
    <property type="entry name" value="beta-sandwich domain of Sec23/24"/>
    <property type="match status" value="1"/>
</dbReference>
<dbReference type="Proteomes" id="UP000323144">
    <property type="component" value="Chromosome"/>
</dbReference>
<keyword evidence="3" id="KW-1185">Reference proteome</keyword>
<reference evidence="2 3" key="1">
    <citation type="submission" date="2019-08" db="EMBL/GenBank/DDBJ databases">
        <title>Complete genome sequence of Spiroplasma chinense CCH (DSM 19755).</title>
        <authorList>
            <person name="Shen H.-Y."/>
            <person name="Lin Y.-C."/>
            <person name="Chou L."/>
            <person name="Kuo C.-H."/>
        </authorList>
    </citation>
    <scope>NUCLEOTIDE SEQUENCE [LARGE SCALE GENOMIC DNA]</scope>
    <source>
        <strain evidence="2 3">CCH</strain>
    </source>
</reference>
<feature type="region of interest" description="Disordered" evidence="1">
    <location>
        <begin position="181"/>
        <end position="202"/>
    </location>
</feature>
<sequence length="384" mass="42812">MNYYIRIDNGSYQIVDGNTNRVIASFVNEIDAYKFMQSLLASVQPQQPMYPMPSMNPYMPAYFPQQPMMPMMPMMQPQQMMQQPMMSQPMVNQNGPVIPHNGAQMGQTGGLMNQGMSSLGGASLGGQTSTKDSMKKNVSFDDTTMSFDMSAFEEDRLGAIIQVNPPMINNTDDDSLGEAAAYSKRRKMDKKADKKSKKEEGEALVSVENKNIESELKDTSKLLQNETIAQSTNVVNDFDLDNMSSVVESHSPVVNDWAGNTNNTSNSDLGSYGNMLNENLTSLGTTTQTQSTKEQSKTLGENDTITSAYENNLMPENRVTSKKDDGLIDLGPIDEEDDIFSTPRMDAQQDDFEDFTLTNKDKKTLKKIKKAEAANRKKYNKMIR</sequence>
<dbReference type="KEGG" id="schi:SCHIN_v1c00290"/>
<evidence type="ECO:0000313" key="2">
    <source>
        <dbReference type="EMBL" id="QEH61227.1"/>
    </source>
</evidence>
<evidence type="ECO:0000313" key="3">
    <source>
        <dbReference type="Proteomes" id="UP000323144"/>
    </source>
</evidence>